<evidence type="ECO:0008006" key="4">
    <source>
        <dbReference type="Google" id="ProtNLM"/>
    </source>
</evidence>
<keyword evidence="1" id="KW-0732">Signal</keyword>
<sequence length="223" mass="25711">MNRRRAFVSLAAMVLVVLSGAMVHADPIHDQNLDKWTPDKGRVSWRHYDNPHAHVIYHYFYWNTLADMELLRDDDNETLEMDVVFNNVAPESAWSYSYLGDTVGSHWDSNQPVAYRDTQLLDGNDYRPFTVGTAFADQLQPATWYYWWVQGDHHSDGSRAGVEAQHGYRSWNCFSGYANCVFADAIATLIWYQAGKPNEYTMPPNDCRYVYPRKGAPDPCLAW</sequence>
<accession>A0ABS4JWA2</accession>
<evidence type="ECO:0000313" key="2">
    <source>
        <dbReference type="EMBL" id="MBP2019186.1"/>
    </source>
</evidence>
<gene>
    <name evidence="2" type="ORF">J2Z79_002611</name>
</gene>
<evidence type="ECO:0000256" key="1">
    <source>
        <dbReference type="SAM" id="SignalP"/>
    </source>
</evidence>
<reference evidence="2 3" key="1">
    <citation type="submission" date="2021-03" db="EMBL/GenBank/DDBJ databases">
        <title>Genomic Encyclopedia of Type Strains, Phase IV (KMG-IV): sequencing the most valuable type-strain genomes for metagenomic binning, comparative biology and taxonomic classification.</title>
        <authorList>
            <person name="Goeker M."/>
        </authorList>
    </citation>
    <scope>NUCLEOTIDE SEQUENCE [LARGE SCALE GENOMIC DNA]</scope>
    <source>
        <strain evidence="2 3">DSM 27138</strain>
    </source>
</reference>
<protein>
    <recommendedName>
        <fullName evidence="4">Secreted protein</fullName>
    </recommendedName>
</protein>
<feature type="signal peptide" evidence="1">
    <location>
        <begin position="1"/>
        <end position="25"/>
    </location>
</feature>
<name>A0ABS4JWA2_9FIRM</name>
<organism evidence="2 3">
    <name type="scientific">Symbiobacterium terraclitae</name>
    <dbReference type="NCBI Taxonomy" id="557451"/>
    <lineage>
        <taxon>Bacteria</taxon>
        <taxon>Bacillati</taxon>
        <taxon>Bacillota</taxon>
        <taxon>Clostridia</taxon>
        <taxon>Eubacteriales</taxon>
        <taxon>Symbiobacteriaceae</taxon>
        <taxon>Symbiobacterium</taxon>
    </lineage>
</organism>
<feature type="chain" id="PRO_5045959312" description="Secreted protein" evidence="1">
    <location>
        <begin position="26"/>
        <end position="223"/>
    </location>
</feature>
<dbReference type="RefSeq" id="WP_209467305.1">
    <property type="nucleotide sequence ID" value="NZ_JAGGLG010000024.1"/>
</dbReference>
<proteinExistence type="predicted"/>
<keyword evidence="3" id="KW-1185">Reference proteome</keyword>
<evidence type="ECO:0000313" key="3">
    <source>
        <dbReference type="Proteomes" id="UP001519289"/>
    </source>
</evidence>
<dbReference type="Proteomes" id="UP001519289">
    <property type="component" value="Unassembled WGS sequence"/>
</dbReference>
<comment type="caution">
    <text evidence="2">The sequence shown here is derived from an EMBL/GenBank/DDBJ whole genome shotgun (WGS) entry which is preliminary data.</text>
</comment>
<dbReference type="EMBL" id="JAGGLG010000024">
    <property type="protein sequence ID" value="MBP2019186.1"/>
    <property type="molecule type" value="Genomic_DNA"/>
</dbReference>